<dbReference type="NCBIfam" id="NF008169">
    <property type="entry name" value="PRK10917.2-3"/>
    <property type="match status" value="1"/>
</dbReference>
<dbReference type="PANTHER" id="PTHR47964">
    <property type="entry name" value="ATP-DEPENDENT DNA HELICASE HOMOLOG RECG, CHLOROPLASTIC"/>
    <property type="match status" value="1"/>
</dbReference>
<feature type="domain" description="Helicase C-terminal" evidence="9">
    <location>
        <begin position="388"/>
        <end position="539"/>
    </location>
</feature>
<dbReference type="InterPro" id="IPR027417">
    <property type="entry name" value="P-loop_NTPase"/>
</dbReference>
<dbReference type="GO" id="GO:0005524">
    <property type="term" value="F:ATP binding"/>
    <property type="evidence" value="ECO:0007669"/>
    <property type="project" value="UniProtKB-KW"/>
</dbReference>
<dbReference type="Proteomes" id="UP000217944">
    <property type="component" value="Unassembled WGS sequence"/>
</dbReference>
<dbReference type="Pfam" id="PF00270">
    <property type="entry name" value="DEAD"/>
    <property type="match status" value="1"/>
</dbReference>
<dbReference type="SUPFAM" id="SSF52540">
    <property type="entry name" value="P-loop containing nucleoside triphosphate hydrolases"/>
    <property type="match status" value="1"/>
</dbReference>
<accession>A0A292YAZ8</accession>
<evidence type="ECO:0000256" key="2">
    <source>
        <dbReference type="ARBA" id="ARBA00022763"/>
    </source>
</evidence>
<dbReference type="SMART" id="SM00487">
    <property type="entry name" value="DEXDc"/>
    <property type="match status" value="1"/>
</dbReference>
<evidence type="ECO:0000256" key="7">
    <source>
        <dbReference type="ARBA" id="ARBA00023204"/>
    </source>
</evidence>
<evidence type="ECO:0000256" key="6">
    <source>
        <dbReference type="ARBA" id="ARBA00023125"/>
    </source>
</evidence>
<evidence type="ECO:0000313" key="11">
    <source>
        <dbReference type="Proteomes" id="UP000217944"/>
    </source>
</evidence>
<reference evidence="10 11" key="1">
    <citation type="journal article" date="2017" name="Syst. Appl. Microbiol.">
        <title>Lebetimonas natsushimae sp. nov., a novel strictly anaerobic, moderately thermophilic chemoautotroph isolated from a deep-sea hydrothermal vent polychaete nest in the Mid-Okinawa Trough.</title>
        <authorList>
            <person name="Nagata R."/>
            <person name="Takaki Y."/>
            <person name="Tame A."/>
            <person name="Nunoura T."/>
            <person name="Muto H."/>
            <person name="Mino S."/>
            <person name="Sawayama S."/>
            <person name="Takai K."/>
            <person name="Nakagawa S."/>
        </authorList>
    </citation>
    <scope>NUCLEOTIDE SEQUENCE [LARGE SCALE GENOMIC DNA]</scope>
    <source>
        <strain evidence="10 11">HS1857</strain>
    </source>
</reference>
<organism evidence="10 11">
    <name type="scientific">Lebetimonas natsushimae</name>
    <dbReference type="NCBI Taxonomy" id="1936991"/>
    <lineage>
        <taxon>Bacteria</taxon>
        <taxon>Pseudomonadati</taxon>
        <taxon>Campylobacterota</taxon>
        <taxon>Epsilonproteobacteria</taxon>
        <taxon>Nautiliales</taxon>
        <taxon>Nautiliaceae</taxon>
        <taxon>Lebetimonas</taxon>
    </lineage>
</organism>
<dbReference type="GO" id="GO:0016787">
    <property type="term" value="F:hydrolase activity"/>
    <property type="evidence" value="ECO:0007669"/>
    <property type="project" value="UniProtKB-KW"/>
</dbReference>
<keyword evidence="1" id="KW-0547">Nucleotide-binding</keyword>
<dbReference type="PROSITE" id="PS51192">
    <property type="entry name" value="HELICASE_ATP_BIND_1"/>
    <property type="match status" value="1"/>
</dbReference>
<keyword evidence="3 10" id="KW-0378">Hydrolase</keyword>
<dbReference type="Pfam" id="PF00271">
    <property type="entry name" value="Helicase_C"/>
    <property type="match status" value="1"/>
</dbReference>
<sequence>MNNLKPIELAIIKPKDWEDNHLYPYILNRSQAFEAEILDIQKSSKTTRIKFFLKNINQIMWGVFFVFKKWHQAVFKTGKTLFIRGEIRNNQLIQPKPISRINEIVPVYSSTKIKNEIKKHVTYENIKLLPENIAKTLIKMHFPLSPDDIDEKKINYALKWTEIFLYLYKLQNKKKTFPANPITSDPTPFINSLPFTLTNDQIKVINEIKNDLSNPMQARRVVIGDVGSGKTIIMLATAFMAKKSAIMAPTSILANQIYEEANKYLNGKWRMENGKLFKVVLVTQKSQFTEEDLKNADLLIGTHALLYQNLPKLNAVMVDEQHRFGTNQRAKLEKLTSNGNILPHYFQFSATPIPRTQALILSSFVNVSLIKELPFKKNIETRIIDKSDFKDLIAHIQKEITLGNQIVIVYPLVEESQNFNYQSIEEGKDFWLKYFDGVYITHGKDKNKEDVLVEFREKGNILITTTVIEVGISLPRLTTIVIVGAERLGLATLHQLRGRVGRYGQKGYCFLYTHDKNNKRLIEFSKTLDGFKIAELDLKFRKSGDLLDGTKQSGEKFNYFDETKDLKILEDVKRYLNQLIK</sequence>
<evidence type="ECO:0000313" key="10">
    <source>
        <dbReference type="EMBL" id="GAX88142.1"/>
    </source>
</evidence>
<keyword evidence="4 10" id="KW-0347">Helicase</keyword>
<dbReference type="EMBL" id="BDME01000006">
    <property type="protein sequence ID" value="GAX88142.1"/>
    <property type="molecule type" value="Genomic_DNA"/>
</dbReference>
<dbReference type="OrthoDB" id="9804325at2"/>
<dbReference type="PANTHER" id="PTHR47964:SF1">
    <property type="entry name" value="ATP-DEPENDENT DNA HELICASE HOMOLOG RECG, CHLOROPLASTIC"/>
    <property type="match status" value="1"/>
</dbReference>
<keyword evidence="5" id="KW-0067">ATP-binding</keyword>
<dbReference type="RefSeq" id="WP_096259934.1">
    <property type="nucleotide sequence ID" value="NZ_BDME01000006.1"/>
</dbReference>
<dbReference type="GO" id="GO:0003678">
    <property type="term" value="F:DNA helicase activity"/>
    <property type="evidence" value="ECO:0007669"/>
    <property type="project" value="UniProtKB-EC"/>
</dbReference>
<dbReference type="GO" id="GO:0003677">
    <property type="term" value="F:DNA binding"/>
    <property type="evidence" value="ECO:0007669"/>
    <property type="project" value="UniProtKB-KW"/>
</dbReference>
<dbReference type="InterPro" id="IPR011545">
    <property type="entry name" value="DEAD/DEAH_box_helicase_dom"/>
</dbReference>
<dbReference type="GO" id="GO:0006281">
    <property type="term" value="P:DNA repair"/>
    <property type="evidence" value="ECO:0007669"/>
    <property type="project" value="UniProtKB-KW"/>
</dbReference>
<dbReference type="PROSITE" id="PS51194">
    <property type="entry name" value="HELICASE_CTER"/>
    <property type="match status" value="1"/>
</dbReference>
<evidence type="ECO:0000259" key="9">
    <source>
        <dbReference type="PROSITE" id="PS51194"/>
    </source>
</evidence>
<keyword evidence="7" id="KW-0234">DNA repair</keyword>
<evidence type="ECO:0000256" key="4">
    <source>
        <dbReference type="ARBA" id="ARBA00022806"/>
    </source>
</evidence>
<dbReference type="InterPro" id="IPR047112">
    <property type="entry name" value="RecG/Mfd"/>
</dbReference>
<evidence type="ECO:0000256" key="3">
    <source>
        <dbReference type="ARBA" id="ARBA00022801"/>
    </source>
</evidence>
<dbReference type="InterPro" id="IPR014001">
    <property type="entry name" value="Helicase_ATP-bd"/>
</dbReference>
<dbReference type="Gene3D" id="3.40.50.300">
    <property type="entry name" value="P-loop containing nucleotide triphosphate hydrolases"/>
    <property type="match status" value="2"/>
</dbReference>
<protein>
    <submittedName>
        <fullName evidence="10">ATP-dependent DNA helicase RecG</fullName>
        <ecNumber evidence="10">3.6.4.12</ecNumber>
    </submittedName>
</protein>
<name>A0A292YAZ8_9BACT</name>
<dbReference type="InterPro" id="IPR001650">
    <property type="entry name" value="Helicase_C-like"/>
</dbReference>
<comment type="caution">
    <text evidence="10">The sequence shown here is derived from an EMBL/GenBank/DDBJ whole genome shotgun (WGS) entry which is preliminary data.</text>
</comment>
<keyword evidence="11" id="KW-1185">Reference proteome</keyword>
<dbReference type="EC" id="3.6.4.12" evidence="10"/>
<keyword evidence="6" id="KW-0238">DNA-binding</keyword>
<evidence type="ECO:0000256" key="5">
    <source>
        <dbReference type="ARBA" id="ARBA00022840"/>
    </source>
</evidence>
<dbReference type="SMART" id="SM00490">
    <property type="entry name" value="HELICc"/>
    <property type="match status" value="1"/>
</dbReference>
<gene>
    <name evidence="10" type="ORF">LNAT_P1437</name>
</gene>
<feature type="domain" description="Helicase ATP-binding" evidence="8">
    <location>
        <begin position="211"/>
        <end position="370"/>
    </location>
</feature>
<keyword evidence="2" id="KW-0227">DNA damage</keyword>
<proteinExistence type="predicted"/>
<dbReference type="AlphaFoldDB" id="A0A292YAZ8"/>
<evidence type="ECO:0000256" key="1">
    <source>
        <dbReference type="ARBA" id="ARBA00022741"/>
    </source>
</evidence>
<evidence type="ECO:0000259" key="8">
    <source>
        <dbReference type="PROSITE" id="PS51192"/>
    </source>
</evidence>